<dbReference type="Proteomes" id="UP000587991">
    <property type="component" value="Unassembled WGS sequence"/>
</dbReference>
<proteinExistence type="predicted"/>
<dbReference type="RefSeq" id="WP_168876664.1">
    <property type="nucleotide sequence ID" value="NZ_JABAIM010000001.1"/>
</dbReference>
<protein>
    <submittedName>
        <fullName evidence="1">Uncharacterized protein</fullName>
    </submittedName>
</protein>
<evidence type="ECO:0000313" key="1">
    <source>
        <dbReference type="EMBL" id="NLR75111.1"/>
    </source>
</evidence>
<accession>A0A847RZK9</accession>
<organism evidence="1 2">
    <name type="scientific">Leeia aquatica</name>
    <dbReference type="NCBI Taxonomy" id="2725557"/>
    <lineage>
        <taxon>Bacteria</taxon>
        <taxon>Pseudomonadati</taxon>
        <taxon>Pseudomonadota</taxon>
        <taxon>Betaproteobacteria</taxon>
        <taxon>Neisseriales</taxon>
        <taxon>Leeiaceae</taxon>
        <taxon>Leeia</taxon>
    </lineage>
</organism>
<dbReference type="AlphaFoldDB" id="A0A847RZK9"/>
<reference evidence="1 2" key="1">
    <citation type="submission" date="2020-04" db="EMBL/GenBank/DDBJ databases">
        <title>Draft genome of Leeia sp. IMCC25680.</title>
        <authorList>
            <person name="Song J."/>
            <person name="Cho J.-C."/>
        </authorList>
    </citation>
    <scope>NUCLEOTIDE SEQUENCE [LARGE SCALE GENOMIC DNA]</scope>
    <source>
        <strain evidence="1 2">IMCC25680</strain>
    </source>
</reference>
<sequence>MFGWSNRVLPLLLLGLALPSMGLYLPRPQLPDHTRHWTLHANGYGPIRIGMTVAEAEKWLRLPLLADGPTDSDCYHVSPGAPEPALTFMVRAQRISRVSLFGQSSIHTDTGLQVGDRELQVWKRLGRSVKASPHTYGGEDDHYLTWWRSDKPGHYRGIRFETSNGKIAVIHAGDDSIELVEGCS</sequence>
<comment type="caution">
    <text evidence="1">The sequence shown here is derived from an EMBL/GenBank/DDBJ whole genome shotgun (WGS) entry which is preliminary data.</text>
</comment>
<dbReference type="EMBL" id="JABAIM010000001">
    <property type="protein sequence ID" value="NLR75111.1"/>
    <property type="molecule type" value="Genomic_DNA"/>
</dbReference>
<evidence type="ECO:0000313" key="2">
    <source>
        <dbReference type="Proteomes" id="UP000587991"/>
    </source>
</evidence>
<gene>
    <name evidence="1" type="ORF">HF682_08060</name>
</gene>
<name>A0A847RZK9_9NEIS</name>
<keyword evidence="2" id="KW-1185">Reference proteome</keyword>